<proteinExistence type="predicted"/>
<dbReference type="EMBL" id="VJZA01000040">
    <property type="protein sequence ID" value="TVT20013.1"/>
    <property type="molecule type" value="Genomic_DNA"/>
</dbReference>
<dbReference type="AlphaFoldDB" id="A0A558A6W5"/>
<evidence type="ECO:0000313" key="1">
    <source>
        <dbReference type="EMBL" id="TVT20013.1"/>
    </source>
</evidence>
<name>A0A558A6W5_9PSEU</name>
<accession>A0A558A6W5</accession>
<reference evidence="1 2" key="1">
    <citation type="submission" date="2019-07" db="EMBL/GenBank/DDBJ databases">
        <title>New species of Amycolatopsis and Streptomyces.</title>
        <authorList>
            <person name="Duangmal K."/>
            <person name="Teo W.F.A."/>
            <person name="Lipun K."/>
        </authorList>
    </citation>
    <scope>NUCLEOTIDE SEQUENCE [LARGE SCALE GENOMIC DNA]</scope>
    <source>
        <strain evidence="1 2">JCM 30562</strain>
    </source>
</reference>
<dbReference type="OrthoDB" id="3576575at2"/>
<organism evidence="1 2">
    <name type="scientific">Amycolatopsis acidiphila</name>
    <dbReference type="NCBI Taxonomy" id="715473"/>
    <lineage>
        <taxon>Bacteria</taxon>
        <taxon>Bacillati</taxon>
        <taxon>Actinomycetota</taxon>
        <taxon>Actinomycetes</taxon>
        <taxon>Pseudonocardiales</taxon>
        <taxon>Pseudonocardiaceae</taxon>
        <taxon>Amycolatopsis</taxon>
    </lineage>
</organism>
<evidence type="ECO:0000313" key="2">
    <source>
        <dbReference type="Proteomes" id="UP000318578"/>
    </source>
</evidence>
<dbReference type="Proteomes" id="UP000318578">
    <property type="component" value="Unassembled WGS sequence"/>
</dbReference>
<sequence>MRRSASAQLQSGTRYRTLLEQKIRERRLTLEEFVEFAEVFAREHGEPGTLSHRHLRRLVAGHGENGAPVGQPRPATARLLERIFGVGIEELLAPPPDRPTAHEVSDRRVRRARVGRPDIAEALRHYYGADTYRFRCAGTELVTSIVGMPGWLDLGCLLVPGGKGLRLISGPARDSERFEDAREPGVRMADAPLYQLLDVDPQPSGLTGTLGLTSFVDYALTADLLEGELLDALAAGERGDLPLRESLLPDVEAVFDLPNRLCAGGALALCAIARPASGERGPDYALLVQQRSDQVLNMARRLSVIPKAFHQPLRDPSGDVSIRATLLREMEEELFGRVEVDSTGAQRVAAPMHPSRLSEPMRWLLDEPDRLRMECTGFGLNLVSGNYEFAGLIVIDDEEFWARYGGHIEANWEAAGLTVYSSLDYELNAELVADERWSNEGLFALLQGFRRLGDIGGERVRLPDVTPLTATER</sequence>
<dbReference type="RefSeq" id="WP_144641781.1">
    <property type="nucleotide sequence ID" value="NZ_BNAX01000005.1"/>
</dbReference>
<keyword evidence="2" id="KW-1185">Reference proteome</keyword>
<protein>
    <submittedName>
        <fullName evidence="1">Transcriptional regulator</fullName>
    </submittedName>
</protein>
<gene>
    <name evidence="1" type="ORF">FNH06_22095</name>
</gene>
<comment type="caution">
    <text evidence="1">The sequence shown here is derived from an EMBL/GenBank/DDBJ whole genome shotgun (WGS) entry which is preliminary data.</text>
</comment>